<evidence type="ECO:0000313" key="3">
    <source>
        <dbReference type="EMBL" id="AJE34338.1"/>
    </source>
</evidence>
<dbReference type="AlphaFoldDB" id="A0A0B5DDP3"/>
<dbReference type="SUPFAM" id="SSF54637">
    <property type="entry name" value="Thioesterase/thiol ester dehydrase-isomerase"/>
    <property type="match status" value="1"/>
</dbReference>
<dbReference type="Gene3D" id="3.10.129.10">
    <property type="entry name" value="Hotdog Thioesterase"/>
    <property type="match status" value="1"/>
</dbReference>
<dbReference type="InterPro" id="IPR003736">
    <property type="entry name" value="PAAI_dom"/>
</dbReference>
<proteinExistence type="predicted"/>
<dbReference type="Proteomes" id="UP000031524">
    <property type="component" value="Chromosome"/>
</dbReference>
<dbReference type="InterPro" id="IPR011973">
    <property type="entry name" value="PaaD"/>
</dbReference>
<sequence length="143" mass="15111">MTQLLAPGVAQGAKYDHVRTMFEEDLASAGLGMVITHIGDGEARGHFTIRPDMCNGHGTAQGGYLFTFADSLFAGACNSTGNIAVAAQVGIHYIAPAREGDVVEGHAVERRVWGRNGITDVTLTVNGEPIAEFRGTSRVVRAI</sequence>
<dbReference type="EMBL" id="CP005286">
    <property type="protein sequence ID" value="AJE34338.1"/>
    <property type="molecule type" value="Genomic_DNA"/>
</dbReference>
<organism evidence="3 4">
    <name type="scientific">Corynebacterium humireducens NBRC 106098 = DSM 45392</name>
    <dbReference type="NCBI Taxonomy" id="1223515"/>
    <lineage>
        <taxon>Bacteria</taxon>
        <taxon>Bacillati</taxon>
        <taxon>Actinomycetota</taxon>
        <taxon>Actinomycetes</taxon>
        <taxon>Mycobacteriales</taxon>
        <taxon>Corynebacteriaceae</taxon>
        <taxon>Corynebacterium</taxon>
    </lineage>
</organism>
<keyword evidence="1" id="KW-0378">Hydrolase</keyword>
<feature type="domain" description="Thioesterase" evidence="2">
    <location>
        <begin position="57"/>
        <end position="123"/>
    </location>
</feature>
<dbReference type="CDD" id="cd03443">
    <property type="entry name" value="PaaI_thioesterase"/>
    <property type="match status" value="1"/>
</dbReference>
<dbReference type="InterPro" id="IPR052723">
    <property type="entry name" value="Acyl-CoA_thioesterase_PaaI"/>
</dbReference>
<dbReference type="NCBIfam" id="TIGR00369">
    <property type="entry name" value="unchar_dom_1"/>
    <property type="match status" value="1"/>
</dbReference>
<gene>
    <name evidence="3" type="ORF">B842_12465</name>
</gene>
<dbReference type="Pfam" id="PF03061">
    <property type="entry name" value="4HBT"/>
    <property type="match status" value="1"/>
</dbReference>
<dbReference type="KEGG" id="chm:B842_12465"/>
<reference evidence="3 4" key="1">
    <citation type="submission" date="2013-04" db="EMBL/GenBank/DDBJ databases">
        <title>Complete genome sequence of Corynebacterium humireducens DSM 45392(T), isolated from a wastewater-fed microbial fuel cell.</title>
        <authorList>
            <person name="Ruckert C."/>
            <person name="Albersmeier A."/>
            <person name="Kalinowski J."/>
        </authorList>
    </citation>
    <scope>NUCLEOTIDE SEQUENCE [LARGE SCALE GENOMIC DNA]</scope>
    <source>
        <strain evidence="4">MFC-5</strain>
    </source>
</reference>
<dbReference type="InterPro" id="IPR006683">
    <property type="entry name" value="Thioestr_dom"/>
</dbReference>
<dbReference type="STRING" id="1223515.B842_12465"/>
<name>A0A0B5DDP3_9CORY</name>
<keyword evidence="4" id="KW-1185">Reference proteome</keyword>
<dbReference type="PANTHER" id="PTHR42856:SF1">
    <property type="entry name" value="ACYL-COENZYME A THIOESTERASE PAAI"/>
    <property type="match status" value="1"/>
</dbReference>
<dbReference type="PANTHER" id="PTHR42856">
    <property type="entry name" value="ACYL-COENZYME A THIOESTERASE PAAI"/>
    <property type="match status" value="1"/>
</dbReference>
<dbReference type="InterPro" id="IPR029069">
    <property type="entry name" value="HotDog_dom_sf"/>
</dbReference>
<dbReference type="OrthoDB" id="32575at2"/>
<dbReference type="HOGENOM" id="CLU_089876_11_0_11"/>
<evidence type="ECO:0000259" key="2">
    <source>
        <dbReference type="Pfam" id="PF03061"/>
    </source>
</evidence>
<dbReference type="NCBIfam" id="TIGR02286">
    <property type="entry name" value="PaaD"/>
    <property type="match status" value="1"/>
</dbReference>
<accession>A0A0B5DDP3</accession>
<evidence type="ECO:0000313" key="4">
    <source>
        <dbReference type="Proteomes" id="UP000031524"/>
    </source>
</evidence>
<dbReference type="RefSeq" id="WP_040087057.1">
    <property type="nucleotide sequence ID" value="NZ_BCSU01000010.1"/>
</dbReference>
<protein>
    <submittedName>
        <fullName evidence="3">Phenylacetic acid degradation protein</fullName>
    </submittedName>
</protein>
<dbReference type="GO" id="GO:0016289">
    <property type="term" value="F:acyl-CoA hydrolase activity"/>
    <property type="evidence" value="ECO:0007669"/>
    <property type="project" value="TreeGrafter"/>
</dbReference>
<evidence type="ECO:0000256" key="1">
    <source>
        <dbReference type="ARBA" id="ARBA00022801"/>
    </source>
</evidence>